<dbReference type="Proteomes" id="UP000000600">
    <property type="component" value="Unassembled WGS sequence"/>
</dbReference>
<evidence type="ECO:0000313" key="3">
    <source>
        <dbReference type="Proteomes" id="UP000000600"/>
    </source>
</evidence>
<protein>
    <submittedName>
        <fullName evidence="2">Uncharacterized protein</fullName>
    </submittedName>
</protein>
<feature type="transmembrane region" description="Helical" evidence="1">
    <location>
        <begin position="148"/>
        <end position="170"/>
    </location>
</feature>
<dbReference type="OrthoDB" id="317391at2759"/>
<organism evidence="2 3">
    <name type="scientific">Paramecium tetraurelia</name>
    <dbReference type="NCBI Taxonomy" id="5888"/>
    <lineage>
        <taxon>Eukaryota</taxon>
        <taxon>Sar</taxon>
        <taxon>Alveolata</taxon>
        <taxon>Ciliophora</taxon>
        <taxon>Intramacronucleata</taxon>
        <taxon>Oligohymenophorea</taxon>
        <taxon>Peniculida</taxon>
        <taxon>Parameciidae</taxon>
        <taxon>Paramecium</taxon>
    </lineage>
</organism>
<dbReference type="OMA" id="MFENNNG"/>
<dbReference type="KEGG" id="ptm:GSPATT00017765001"/>
<accession>A0DK69</accession>
<reference evidence="2 3" key="1">
    <citation type="journal article" date="2006" name="Nature">
        <title>Global trends of whole-genome duplications revealed by the ciliate Paramecium tetraurelia.</title>
        <authorList>
            <consortium name="Genoscope"/>
            <person name="Aury J.-M."/>
            <person name="Jaillon O."/>
            <person name="Duret L."/>
            <person name="Noel B."/>
            <person name="Jubin C."/>
            <person name="Porcel B.M."/>
            <person name="Segurens B."/>
            <person name="Daubin V."/>
            <person name="Anthouard V."/>
            <person name="Aiach N."/>
            <person name="Arnaiz O."/>
            <person name="Billaut A."/>
            <person name="Beisson J."/>
            <person name="Blanc I."/>
            <person name="Bouhouche K."/>
            <person name="Camara F."/>
            <person name="Duharcourt S."/>
            <person name="Guigo R."/>
            <person name="Gogendeau D."/>
            <person name="Katinka M."/>
            <person name="Keller A.-M."/>
            <person name="Kissmehl R."/>
            <person name="Klotz C."/>
            <person name="Koll F."/>
            <person name="Le Moue A."/>
            <person name="Lepere C."/>
            <person name="Malinsky S."/>
            <person name="Nowacki M."/>
            <person name="Nowak J.K."/>
            <person name="Plattner H."/>
            <person name="Poulain J."/>
            <person name="Ruiz F."/>
            <person name="Serrano V."/>
            <person name="Zagulski M."/>
            <person name="Dessen P."/>
            <person name="Betermier M."/>
            <person name="Weissenbach J."/>
            <person name="Scarpelli C."/>
            <person name="Schachter V."/>
            <person name="Sperling L."/>
            <person name="Meyer E."/>
            <person name="Cohen J."/>
            <person name="Wincker P."/>
        </authorList>
    </citation>
    <scope>NUCLEOTIDE SEQUENCE [LARGE SCALE GENOMIC DNA]</scope>
    <source>
        <strain evidence="2 3">Stock d4-2</strain>
    </source>
</reference>
<evidence type="ECO:0000256" key="1">
    <source>
        <dbReference type="SAM" id="Phobius"/>
    </source>
</evidence>
<evidence type="ECO:0000313" key="2">
    <source>
        <dbReference type="EMBL" id="CAK83436.1"/>
    </source>
</evidence>
<keyword evidence="3" id="KW-1185">Reference proteome</keyword>
<dbReference type="GeneID" id="5036618"/>
<keyword evidence="1" id="KW-0472">Membrane</keyword>
<dbReference type="AlphaFoldDB" id="A0DK69"/>
<feature type="transmembrane region" description="Helical" evidence="1">
    <location>
        <begin position="44"/>
        <end position="69"/>
    </location>
</feature>
<feature type="transmembrane region" description="Helical" evidence="1">
    <location>
        <begin position="249"/>
        <end position="272"/>
    </location>
</feature>
<gene>
    <name evidence="2" type="ORF">GSPATT00017765001</name>
</gene>
<dbReference type="EMBL" id="CT868474">
    <property type="protein sequence ID" value="CAK83436.1"/>
    <property type="molecule type" value="Genomic_DNA"/>
</dbReference>
<keyword evidence="1" id="KW-1133">Transmembrane helix</keyword>
<feature type="transmembrane region" description="Helical" evidence="1">
    <location>
        <begin position="16"/>
        <end position="32"/>
    </location>
</feature>
<dbReference type="RefSeq" id="XP_001450833.1">
    <property type="nucleotide sequence ID" value="XM_001450796.1"/>
</dbReference>
<sequence>MGALYKCQTNYQCSESLIDLIISSGILYYFIMKAKFMFENNNGILLLIDQTLCVIGTIQMALQVFYFMFASTRFSLCRIHHLADKFKKHRIGFRIVNMHNINKCYSSFQYRSFGIMLDRIPLAISDHKPSSRECVYYCGKTTSYQCNVISNLIMSFIGLMLSIVALFIGFQCVHHLHQYKEYLMDNKNDSFSHQLIKLETRLTQIKILKISGLIQYGVQFSLDVFVYALSSSNPTECTNYLIPTSILTVLIYSLLKLISLITIPVAVFLVCYECNKEYFGTDHHIWNFPNSQRTLKALADQEQLNYVEMSEVK</sequence>
<keyword evidence="1" id="KW-0812">Transmembrane</keyword>
<dbReference type="InParanoid" id="A0DK69"/>
<name>A0DK69_PARTE</name>
<proteinExistence type="predicted"/>
<dbReference type="HOGENOM" id="CLU_889837_0_0_1"/>